<feature type="domain" description="Folate receptor-like" evidence="5">
    <location>
        <begin position="131"/>
        <end position="238"/>
    </location>
</feature>
<sequence>MPKFYQKRLTETNSECEAQSDPKHIPKSLMSRLVIKRIFRIFTTGGDSSVGTVMGVQAEGREYKSCASQKNSNDLNIVCSKKNKEPKSQNKASQSEYRMYPNTSFKHSTEIPNLRNLIPSIENQNFNYCSFFNNRAPSPQINLKNCTWYKENSCCLQREIESTFSKVKPLIGSSVKCQKYLNNLMCYICAPNQFKFYGKERLTVCREYCDEMYDACGDAILKGAKIKEIYDNGEKFCESRRYNIDVLDRDQCFYREINEFEINSVIFLIQSKILIFILALGVYFII</sequence>
<keyword evidence="4" id="KW-0812">Transmembrane</keyword>
<dbReference type="InterPro" id="IPR036790">
    <property type="entry name" value="Frizzled_dom_sf"/>
</dbReference>
<dbReference type="PANTHER" id="PTHR10517">
    <property type="entry name" value="FOLATE RECEPTOR"/>
    <property type="match status" value="1"/>
</dbReference>
<reference evidence="6" key="1">
    <citation type="submission" date="2021-02" db="EMBL/GenBank/DDBJ databases">
        <authorList>
            <person name="Nowell W R."/>
        </authorList>
    </citation>
    <scope>NUCLEOTIDE SEQUENCE</scope>
    <source>
        <strain evidence="6">Ploen Becks lab</strain>
    </source>
</reference>
<evidence type="ECO:0000256" key="1">
    <source>
        <dbReference type="ARBA" id="ARBA00007932"/>
    </source>
</evidence>
<keyword evidence="3" id="KW-1015">Disulfide bond</keyword>
<feature type="transmembrane region" description="Helical" evidence="4">
    <location>
        <begin position="265"/>
        <end position="285"/>
    </location>
</feature>
<evidence type="ECO:0000259" key="5">
    <source>
        <dbReference type="Pfam" id="PF03024"/>
    </source>
</evidence>
<comment type="caution">
    <text evidence="6">The sequence shown here is derived from an EMBL/GenBank/DDBJ whole genome shotgun (WGS) entry which is preliminary data.</text>
</comment>
<dbReference type="GO" id="GO:0038023">
    <property type="term" value="F:signaling receptor activity"/>
    <property type="evidence" value="ECO:0007669"/>
    <property type="project" value="TreeGrafter"/>
</dbReference>
<evidence type="ECO:0000313" key="6">
    <source>
        <dbReference type="EMBL" id="CAF0755138.1"/>
    </source>
</evidence>
<dbReference type="GO" id="GO:0009897">
    <property type="term" value="C:external side of plasma membrane"/>
    <property type="evidence" value="ECO:0007669"/>
    <property type="project" value="TreeGrafter"/>
</dbReference>
<evidence type="ECO:0000256" key="3">
    <source>
        <dbReference type="ARBA" id="ARBA00023157"/>
    </source>
</evidence>
<dbReference type="AlphaFoldDB" id="A0A813PJS0"/>
<keyword evidence="7" id="KW-1185">Reference proteome</keyword>
<gene>
    <name evidence="6" type="ORF">OXX778_LOCUS4130</name>
</gene>
<dbReference type="InterPro" id="IPR018143">
    <property type="entry name" value="Folate_rcpt-like"/>
</dbReference>
<evidence type="ECO:0000256" key="4">
    <source>
        <dbReference type="SAM" id="Phobius"/>
    </source>
</evidence>
<keyword evidence="4" id="KW-0472">Membrane</keyword>
<dbReference type="OrthoDB" id="5982417at2759"/>
<dbReference type="InterPro" id="IPR004269">
    <property type="entry name" value="Folate_rcpt"/>
</dbReference>
<dbReference type="Proteomes" id="UP000663879">
    <property type="component" value="Unassembled WGS sequence"/>
</dbReference>
<dbReference type="EMBL" id="CAJNOC010000394">
    <property type="protein sequence ID" value="CAF0755138.1"/>
    <property type="molecule type" value="Genomic_DNA"/>
</dbReference>
<keyword evidence="4" id="KW-1133">Transmembrane helix</keyword>
<name>A0A813PJS0_9BILA</name>
<comment type="similarity">
    <text evidence="1">Belongs to the folate receptor family.</text>
</comment>
<protein>
    <recommendedName>
        <fullName evidence="5">Folate receptor-like domain-containing protein</fullName>
    </recommendedName>
</protein>
<organism evidence="6 7">
    <name type="scientific">Brachionus calyciflorus</name>
    <dbReference type="NCBI Taxonomy" id="104777"/>
    <lineage>
        <taxon>Eukaryota</taxon>
        <taxon>Metazoa</taxon>
        <taxon>Spiralia</taxon>
        <taxon>Gnathifera</taxon>
        <taxon>Rotifera</taxon>
        <taxon>Eurotatoria</taxon>
        <taxon>Monogononta</taxon>
        <taxon>Pseudotrocha</taxon>
        <taxon>Ploima</taxon>
        <taxon>Brachionidae</taxon>
        <taxon>Brachionus</taxon>
    </lineage>
</organism>
<keyword evidence="2" id="KW-0732">Signal</keyword>
<evidence type="ECO:0000256" key="2">
    <source>
        <dbReference type="ARBA" id="ARBA00022729"/>
    </source>
</evidence>
<dbReference type="PANTHER" id="PTHR10517:SF28">
    <property type="entry name" value="COILIN"/>
    <property type="match status" value="1"/>
</dbReference>
<proteinExistence type="inferred from homology"/>
<dbReference type="Pfam" id="PF03024">
    <property type="entry name" value="Folate_rec"/>
    <property type="match status" value="1"/>
</dbReference>
<dbReference type="Gene3D" id="1.10.2000.10">
    <property type="entry name" value="Frizzled cysteine-rich domain"/>
    <property type="match status" value="1"/>
</dbReference>
<evidence type="ECO:0000313" key="7">
    <source>
        <dbReference type="Proteomes" id="UP000663879"/>
    </source>
</evidence>
<accession>A0A813PJS0</accession>